<dbReference type="Proteomes" id="UP000784294">
    <property type="component" value="Unassembled WGS sequence"/>
</dbReference>
<feature type="compositionally biased region" description="Basic and acidic residues" evidence="1">
    <location>
        <begin position="98"/>
        <end position="112"/>
    </location>
</feature>
<comment type="caution">
    <text evidence="2">The sequence shown here is derived from an EMBL/GenBank/DDBJ whole genome shotgun (WGS) entry which is preliminary data.</text>
</comment>
<feature type="compositionally biased region" description="Low complexity" evidence="1">
    <location>
        <begin position="26"/>
        <end position="46"/>
    </location>
</feature>
<feature type="compositionally biased region" description="Basic and acidic residues" evidence="1">
    <location>
        <begin position="71"/>
        <end position="86"/>
    </location>
</feature>
<evidence type="ECO:0000256" key="1">
    <source>
        <dbReference type="SAM" id="MobiDB-lite"/>
    </source>
</evidence>
<dbReference type="EMBL" id="CAAALY010251917">
    <property type="protein sequence ID" value="VEL36311.1"/>
    <property type="molecule type" value="Genomic_DNA"/>
</dbReference>
<feature type="compositionally biased region" description="Polar residues" evidence="1">
    <location>
        <begin position="87"/>
        <end position="97"/>
    </location>
</feature>
<evidence type="ECO:0000313" key="3">
    <source>
        <dbReference type="Proteomes" id="UP000784294"/>
    </source>
</evidence>
<protein>
    <submittedName>
        <fullName evidence="2">Uncharacterized protein</fullName>
    </submittedName>
</protein>
<feature type="compositionally biased region" description="Basic and acidic residues" evidence="1">
    <location>
        <begin position="306"/>
        <end position="320"/>
    </location>
</feature>
<feature type="compositionally biased region" description="Basic and acidic residues" evidence="1">
    <location>
        <begin position="174"/>
        <end position="190"/>
    </location>
</feature>
<reference evidence="2" key="1">
    <citation type="submission" date="2018-11" db="EMBL/GenBank/DDBJ databases">
        <authorList>
            <consortium name="Pathogen Informatics"/>
        </authorList>
    </citation>
    <scope>NUCLEOTIDE SEQUENCE</scope>
</reference>
<feature type="region of interest" description="Disordered" evidence="1">
    <location>
        <begin position="381"/>
        <end position="403"/>
    </location>
</feature>
<gene>
    <name evidence="2" type="ORF">PXEA_LOCUS29751</name>
</gene>
<proteinExistence type="predicted"/>
<feature type="region of interest" description="Disordered" evidence="1">
    <location>
        <begin position="26"/>
        <end position="253"/>
    </location>
</feature>
<accession>A0A448XGP8</accession>
<keyword evidence="3" id="KW-1185">Reference proteome</keyword>
<name>A0A448XGP8_9PLAT</name>
<feature type="compositionally biased region" description="Polar residues" evidence="1">
    <location>
        <begin position="145"/>
        <end position="168"/>
    </location>
</feature>
<dbReference type="AlphaFoldDB" id="A0A448XGP8"/>
<evidence type="ECO:0000313" key="2">
    <source>
        <dbReference type="EMBL" id="VEL36311.1"/>
    </source>
</evidence>
<organism evidence="2 3">
    <name type="scientific">Protopolystoma xenopodis</name>
    <dbReference type="NCBI Taxonomy" id="117903"/>
    <lineage>
        <taxon>Eukaryota</taxon>
        <taxon>Metazoa</taxon>
        <taxon>Spiralia</taxon>
        <taxon>Lophotrochozoa</taxon>
        <taxon>Platyhelminthes</taxon>
        <taxon>Monogenea</taxon>
        <taxon>Polyopisthocotylea</taxon>
        <taxon>Polystomatidea</taxon>
        <taxon>Polystomatidae</taxon>
        <taxon>Protopolystoma</taxon>
    </lineage>
</organism>
<feature type="compositionally biased region" description="Polar residues" evidence="1">
    <location>
        <begin position="113"/>
        <end position="129"/>
    </location>
</feature>
<feature type="region of interest" description="Disordered" evidence="1">
    <location>
        <begin position="297"/>
        <end position="335"/>
    </location>
</feature>
<sequence>MVASPPTISTILDNLLHDQEDSSFLISNDSSSTQPTSLSDSSPTLSELALHNIGQIYEHKTPSQPESTGESSHDQTETRSDIDHNQTTRTSHTSSILSEEKKRDSSFDREASQKSNQMDVETLYSSGMSEPSPRVGKPEGKPATPTHSEFSHQNGIIEQEASMNTETAGQLEVQAKRIGNESTEDFKEANKGQPNEAMPTRQDASHHTLAAVQKAEGADPGLIPGVSSTSSGEEDSEILSQAKTTDPRQVGNNEQHIEHEKLHCTFKPEAFTLVPEVNTSLVDAHAAQVVNKTRLASQTSTQSASDKCELGSSKRVDRSNSARNRRAQANTVATSRTERISLVTDQKNLRSPANTPRHQELKYVNKDEQLEFTEYLILDQPSGHAPKSFTGAVTPRRQAKQVG</sequence>